<dbReference type="SUPFAM" id="SSF46785">
    <property type="entry name" value="Winged helix' DNA-binding domain"/>
    <property type="match status" value="1"/>
</dbReference>
<evidence type="ECO:0000259" key="4">
    <source>
        <dbReference type="PROSITE" id="PS50949"/>
    </source>
</evidence>
<dbReference type="Gene3D" id="1.10.10.10">
    <property type="entry name" value="Winged helix-like DNA-binding domain superfamily/Winged helix DNA-binding domain"/>
    <property type="match status" value="1"/>
</dbReference>
<dbReference type="InterPro" id="IPR036390">
    <property type="entry name" value="WH_DNA-bd_sf"/>
</dbReference>
<dbReference type="Pfam" id="PF00392">
    <property type="entry name" value="GntR"/>
    <property type="match status" value="1"/>
</dbReference>
<evidence type="ECO:0000256" key="3">
    <source>
        <dbReference type="ARBA" id="ARBA00023163"/>
    </source>
</evidence>
<name>A0ABX8A6Z9_9BRAD</name>
<evidence type="ECO:0000256" key="2">
    <source>
        <dbReference type="ARBA" id="ARBA00023125"/>
    </source>
</evidence>
<organism evidence="5 6">
    <name type="scientific">Tardiphaga alba</name>
    <dbReference type="NCBI Taxonomy" id="340268"/>
    <lineage>
        <taxon>Bacteria</taxon>
        <taxon>Pseudomonadati</taxon>
        <taxon>Pseudomonadota</taxon>
        <taxon>Alphaproteobacteria</taxon>
        <taxon>Hyphomicrobiales</taxon>
        <taxon>Nitrobacteraceae</taxon>
        <taxon>Tardiphaga</taxon>
    </lineage>
</organism>
<dbReference type="InterPro" id="IPR036388">
    <property type="entry name" value="WH-like_DNA-bd_sf"/>
</dbReference>
<dbReference type="PANTHER" id="PTHR43537">
    <property type="entry name" value="TRANSCRIPTIONAL REGULATOR, GNTR FAMILY"/>
    <property type="match status" value="1"/>
</dbReference>
<proteinExistence type="predicted"/>
<dbReference type="CDD" id="cd07377">
    <property type="entry name" value="WHTH_GntR"/>
    <property type="match status" value="1"/>
</dbReference>
<evidence type="ECO:0000313" key="5">
    <source>
        <dbReference type="EMBL" id="QUS38464.1"/>
    </source>
</evidence>
<evidence type="ECO:0000256" key="1">
    <source>
        <dbReference type="ARBA" id="ARBA00023015"/>
    </source>
</evidence>
<dbReference type="SUPFAM" id="SSF48008">
    <property type="entry name" value="GntR ligand-binding domain-like"/>
    <property type="match status" value="1"/>
</dbReference>
<gene>
    <name evidence="5" type="ORF">RPMA_06150</name>
</gene>
<keyword evidence="6" id="KW-1185">Reference proteome</keyword>
<protein>
    <submittedName>
        <fullName evidence="5">GntR family transcriptional regulator</fullName>
    </submittedName>
</protein>
<dbReference type="InterPro" id="IPR011711">
    <property type="entry name" value="GntR_C"/>
</dbReference>
<dbReference type="PROSITE" id="PS50949">
    <property type="entry name" value="HTH_GNTR"/>
    <property type="match status" value="1"/>
</dbReference>
<dbReference type="SMART" id="SM00895">
    <property type="entry name" value="FCD"/>
    <property type="match status" value="1"/>
</dbReference>
<dbReference type="EMBL" id="CP036498">
    <property type="protein sequence ID" value="QUS38464.1"/>
    <property type="molecule type" value="Genomic_DNA"/>
</dbReference>
<keyword evidence="3" id="KW-0804">Transcription</keyword>
<dbReference type="Gene3D" id="1.20.120.530">
    <property type="entry name" value="GntR ligand-binding domain-like"/>
    <property type="match status" value="1"/>
</dbReference>
<dbReference type="InterPro" id="IPR008920">
    <property type="entry name" value="TF_FadR/GntR_C"/>
</dbReference>
<feature type="domain" description="HTH gntR-type" evidence="4">
    <location>
        <begin position="16"/>
        <end position="83"/>
    </location>
</feature>
<evidence type="ECO:0000313" key="6">
    <source>
        <dbReference type="Proteomes" id="UP000682843"/>
    </source>
</evidence>
<dbReference type="PANTHER" id="PTHR43537:SF45">
    <property type="entry name" value="GNTR FAMILY REGULATORY PROTEIN"/>
    <property type="match status" value="1"/>
</dbReference>
<sequence length="235" mass="26105">MRLMSPPVGLTALTDTDLVGQVARVLTQAIVNGQLLPGAKVVEAGIARELGISRAPVREAARLLEQQGLLVSHPRRGFFVRKLEARDIDEIYDLRICVECHAAILAAKNLTPANRAALRKQIDVLHETADLEDHARQVEEDYKFHRMVIEIAGNDRLLKVFDDLSSELRMVIGLIGRLYDDPHRIAQTHEALLDVLEQGHPDVIAARFDYHIAAAWREVGKLVREIPPSTNGAAT</sequence>
<keyword evidence="2" id="KW-0238">DNA-binding</keyword>
<dbReference type="SMART" id="SM00345">
    <property type="entry name" value="HTH_GNTR"/>
    <property type="match status" value="1"/>
</dbReference>
<accession>A0ABX8A6Z9</accession>
<dbReference type="Proteomes" id="UP000682843">
    <property type="component" value="Chromosome"/>
</dbReference>
<keyword evidence="1" id="KW-0805">Transcription regulation</keyword>
<dbReference type="InterPro" id="IPR000524">
    <property type="entry name" value="Tscrpt_reg_HTH_GntR"/>
</dbReference>
<dbReference type="Pfam" id="PF07729">
    <property type="entry name" value="FCD"/>
    <property type="match status" value="1"/>
</dbReference>
<reference evidence="5 6" key="1">
    <citation type="submission" date="2019-02" db="EMBL/GenBank/DDBJ databases">
        <title>Emended description of the genus Rhodopseudomonas and description of Rhodopseudomonas albus sp. nov., a non-phototrophic, heavy-metal-tolerant bacterium isolated from garden soil.</title>
        <authorList>
            <person name="Bao Z."/>
            <person name="Cao W.W."/>
            <person name="Sato Y."/>
            <person name="Nishizawa T."/>
            <person name="Zhao J."/>
            <person name="Guo Y."/>
            <person name="Ohta H."/>
        </authorList>
    </citation>
    <scope>NUCLEOTIDE SEQUENCE [LARGE SCALE GENOMIC DNA]</scope>
    <source>
        <strain evidence="5 6">SK50-23</strain>
    </source>
</reference>